<proteinExistence type="predicted"/>
<reference evidence="2 3" key="1">
    <citation type="journal article" date="2014" name="Int. J. Food Microbiol.">
        <title>Sequence and comparative analysis of Leuconostoc dairy bacteriophages.</title>
        <authorList>
            <person name="Kot W."/>
            <person name="Hansen L.H."/>
            <person name="Neve H."/>
            <person name="Hammer K."/>
            <person name="Jacobsen S."/>
            <person name="Pedersen P.D."/>
            <person name="Sorensen S.J."/>
            <person name="Heller K.J."/>
            <person name="Vogensen F.K."/>
        </authorList>
    </citation>
    <scope>NUCLEOTIDE SEQUENCE [LARGE SCALE GENOMIC DNA]</scope>
</reference>
<dbReference type="RefSeq" id="YP_009044761.1">
    <property type="nucleotide sequence ID" value="NC_024386.1"/>
</dbReference>
<dbReference type="GO" id="GO:0008270">
    <property type="term" value="F:zinc ion binding"/>
    <property type="evidence" value="ECO:0007669"/>
    <property type="project" value="InterPro"/>
</dbReference>
<dbReference type="Gene3D" id="1.10.30.50">
    <property type="match status" value="1"/>
</dbReference>
<keyword evidence="2" id="KW-0255">Endonuclease</keyword>
<name>A0A059PAJ2_9CAUD</name>
<dbReference type="EMBL" id="KC013026">
    <property type="protein sequence ID" value="AFY98370.1"/>
    <property type="molecule type" value="Genomic_DNA"/>
</dbReference>
<feature type="domain" description="HNH nuclease" evidence="1">
    <location>
        <begin position="19"/>
        <end position="71"/>
    </location>
</feature>
<keyword evidence="2" id="KW-0540">Nuclease</keyword>
<dbReference type="SMART" id="SM00507">
    <property type="entry name" value="HNHc"/>
    <property type="match status" value="1"/>
</dbReference>
<evidence type="ECO:0000259" key="1">
    <source>
        <dbReference type="SMART" id="SM00507"/>
    </source>
</evidence>
<dbReference type="OrthoDB" id="15967at10239"/>
<organism evidence="2 3">
    <name type="scientific">Leuconostoc phage LN25</name>
    <dbReference type="NCBI Taxonomy" id="1262518"/>
    <lineage>
        <taxon>Viruses</taxon>
        <taxon>Duplodnaviria</taxon>
        <taxon>Heunggongvirae</taxon>
        <taxon>Uroviricota</taxon>
        <taxon>Caudoviricetes</taxon>
        <taxon>Mccleskeyvirinae</taxon>
        <taxon>Unaquatrovirus</taxon>
        <taxon>Unaquatrovirus LN25</taxon>
    </lineage>
</organism>
<dbReference type="GO" id="GO:0003676">
    <property type="term" value="F:nucleic acid binding"/>
    <property type="evidence" value="ECO:0007669"/>
    <property type="project" value="InterPro"/>
</dbReference>
<protein>
    <submittedName>
        <fullName evidence="2">Putative phage HNH endonuclease</fullName>
    </submittedName>
</protein>
<dbReference type="InterPro" id="IPR003615">
    <property type="entry name" value="HNH_nuc"/>
</dbReference>
<dbReference type="Proteomes" id="UP000201442">
    <property type="component" value="Segment"/>
</dbReference>
<keyword evidence="2" id="KW-0378">Hydrolase</keyword>
<gene>
    <name evidence="2" type="ORF">phiLN25_01</name>
</gene>
<dbReference type="KEGG" id="vg:19735915"/>
<dbReference type="GO" id="GO:0004519">
    <property type="term" value="F:endonuclease activity"/>
    <property type="evidence" value="ECO:0007669"/>
    <property type="project" value="UniProtKB-KW"/>
</dbReference>
<sequence length="100" mass="11631">MAYEKSPLDNLYHTKRWNRTKLAVIDKCNGRCSRCGKIITGKFITHHIEVASEDNFFDIDNLTLLCFDCHQHVTFHDDVKRDAVKLNGTFTTKNVDLIKF</sequence>
<dbReference type="CDD" id="cd00085">
    <property type="entry name" value="HNHc"/>
    <property type="match status" value="1"/>
</dbReference>
<dbReference type="InterPro" id="IPR002711">
    <property type="entry name" value="HNH"/>
</dbReference>
<evidence type="ECO:0000313" key="2">
    <source>
        <dbReference type="EMBL" id="AFY98370.1"/>
    </source>
</evidence>
<keyword evidence="3" id="KW-1185">Reference proteome</keyword>
<evidence type="ECO:0000313" key="3">
    <source>
        <dbReference type="Proteomes" id="UP000201442"/>
    </source>
</evidence>
<dbReference type="Pfam" id="PF01844">
    <property type="entry name" value="HNH"/>
    <property type="match status" value="1"/>
</dbReference>
<accession>A0A059PAJ2</accession>
<dbReference type="GeneID" id="19735915"/>